<keyword evidence="4 8" id="KW-0805">Transcription regulation</keyword>
<evidence type="ECO:0000256" key="2">
    <source>
        <dbReference type="ARBA" id="ARBA00007132"/>
    </source>
</evidence>
<dbReference type="GO" id="GO:0003690">
    <property type="term" value="F:double-stranded DNA binding"/>
    <property type="evidence" value="ECO:0007669"/>
    <property type="project" value="TreeGrafter"/>
</dbReference>
<dbReference type="EMBL" id="BLLK01000069">
    <property type="protein sequence ID" value="GFH60597.1"/>
    <property type="molecule type" value="Genomic_DNA"/>
</dbReference>
<dbReference type="Pfam" id="PF03849">
    <property type="entry name" value="Tfb2"/>
    <property type="match status" value="1"/>
</dbReference>
<dbReference type="GO" id="GO:0001671">
    <property type="term" value="F:ATPase activator activity"/>
    <property type="evidence" value="ECO:0007669"/>
    <property type="project" value="InterPro"/>
</dbReference>
<dbReference type="InterPro" id="IPR004598">
    <property type="entry name" value="TFIIH_p52/Tfb2"/>
</dbReference>
<name>A0AAD3D9V5_9STRA</name>
<dbReference type="GO" id="GO:0000439">
    <property type="term" value="C:transcription factor TFIIH core complex"/>
    <property type="evidence" value="ECO:0007669"/>
    <property type="project" value="InterPro"/>
</dbReference>
<proteinExistence type="inferred from homology"/>
<feature type="domain" description="Transcription factor Tfb2 C-terminal" evidence="9">
    <location>
        <begin position="475"/>
        <end position="541"/>
    </location>
</feature>
<evidence type="ECO:0000259" key="9">
    <source>
        <dbReference type="Pfam" id="PF18307"/>
    </source>
</evidence>
<comment type="similarity">
    <text evidence="2 8">Belongs to the TFB2 family.</text>
</comment>
<protein>
    <recommendedName>
        <fullName evidence="8">General transcription factor IIH subunit 4</fullName>
    </recommendedName>
</protein>
<dbReference type="PANTHER" id="PTHR13152:SF0">
    <property type="entry name" value="GENERAL TRANSCRIPTION FACTOR IIH SUBUNIT 4"/>
    <property type="match status" value="1"/>
</dbReference>
<accession>A0AAD3D9V5</accession>
<evidence type="ECO:0000256" key="5">
    <source>
        <dbReference type="ARBA" id="ARBA00023163"/>
    </source>
</evidence>
<gene>
    <name evidence="10" type="ORF">CTEN210_17073</name>
</gene>
<evidence type="ECO:0000256" key="8">
    <source>
        <dbReference type="RuleBase" id="RU364024"/>
    </source>
</evidence>
<dbReference type="InterPro" id="IPR040662">
    <property type="entry name" value="Tfb2_C"/>
</dbReference>
<evidence type="ECO:0000256" key="6">
    <source>
        <dbReference type="ARBA" id="ARBA00023204"/>
    </source>
</evidence>
<sequence>MVASTGSTKETTTDLFSYLESLPRSSLLALYQDEKRGEYAAKTILQKLPELARQFTMRLTVCGGAFPFKMTTAWSASRNKKDVKFALTRMEALCVINPIKLKETDEVNKEITTKSGKRARHTFDNIDPNAIVVLTEPFYKAIQLSLTSLKRAPYPELSNQDLENLIEYEKQKPTEKKKYPNEAPTPTELETFTQMRWDSTLHHLVGTGDKNYEDPPEAIKEFLKQTGLMQPDPDYRGKFTPPMIISSKGYEFMLNDVHVQVWLFILKYIQTQIKPEEAQREALLFIICLSFCKVGKGYRASDLSKGTKNVMKDLYQFGLLYICKIGGSTVFFPTRVAVNLVVGGLADGTDAAGSASENTSIAALSSSAAATRVLENALEESTPSKNHIAIIVQTNFQVCAYTTSTLHFAMLGLFCDVTSFRRLPNVIFYRITRDSVKAAFKLGIQARQILRFLKMHAHPRLRTGDQPLIPGNVEDQIILWDRERSRVKTVEVYSLLCHDPEEYEAVRQYAEDIEAFGWGNETKRRIIVNYDKAEKVQNFVRKWRAKRAGM</sequence>
<reference evidence="10 11" key="1">
    <citation type="journal article" date="2021" name="Sci. Rep.">
        <title>The genome of the diatom Chaetoceros tenuissimus carries an ancient integrated fragment of an extant virus.</title>
        <authorList>
            <person name="Hongo Y."/>
            <person name="Kimura K."/>
            <person name="Takaki Y."/>
            <person name="Yoshida Y."/>
            <person name="Baba S."/>
            <person name="Kobayashi G."/>
            <person name="Nagasaki K."/>
            <person name="Hano T."/>
            <person name="Tomaru Y."/>
        </authorList>
    </citation>
    <scope>NUCLEOTIDE SEQUENCE [LARGE SCALE GENOMIC DNA]</scope>
    <source>
        <strain evidence="10 11">NIES-3715</strain>
    </source>
</reference>
<dbReference type="GO" id="GO:0005675">
    <property type="term" value="C:transcription factor TFIIH holo complex"/>
    <property type="evidence" value="ECO:0007669"/>
    <property type="project" value="TreeGrafter"/>
</dbReference>
<comment type="function">
    <text evidence="8">Component of the general transcription and DNA repair factor IIH (TFIIH) core complex which is involved in general and transcription-coupled nucleotide excision repair (NER) of damaged DNA.</text>
</comment>
<comment type="subcellular location">
    <subcellularLocation>
        <location evidence="1 8">Nucleus</location>
    </subcellularLocation>
</comment>
<evidence type="ECO:0000256" key="1">
    <source>
        <dbReference type="ARBA" id="ARBA00004123"/>
    </source>
</evidence>
<organism evidence="10 11">
    <name type="scientific">Chaetoceros tenuissimus</name>
    <dbReference type="NCBI Taxonomy" id="426638"/>
    <lineage>
        <taxon>Eukaryota</taxon>
        <taxon>Sar</taxon>
        <taxon>Stramenopiles</taxon>
        <taxon>Ochrophyta</taxon>
        <taxon>Bacillariophyta</taxon>
        <taxon>Coscinodiscophyceae</taxon>
        <taxon>Chaetocerotophycidae</taxon>
        <taxon>Chaetocerotales</taxon>
        <taxon>Chaetocerotaceae</taxon>
        <taxon>Chaetoceros</taxon>
    </lineage>
</organism>
<keyword evidence="7 8" id="KW-0539">Nucleus</keyword>
<dbReference type="GO" id="GO:0006289">
    <property type="term" value="P:nucleotide-excision repair"/>
    <property type="evidence" value="ECO:0007669"/>
    <property type="project" value="InterPro"/>
</dbReference>
<evidence type="ECO:0000256" key="3">
    <source>
        <dbReference type="ARBA" id="ARBA00022763"/>
    </source>
</evidence>
<keyword evidence="5 8" id="KW-0804">Transcription</keyword>
<dbReference type="PANTHER" id="PTHR13152">
    <property type="entry name" value="TFIIH, POLYPEPTIDE 4"/>
    <property type="match status" value="1"/>
</dbReference>
<keyword evidence="6 8" id="KW-0234">DNA repair</keyword>
<dbReference type="Proteomes" id="UP001054902">
    <property type="component" value="Unassembled WGS sequence"/>
</dbReference>
<evidence type="ECO:0000256" key="7">
    <source>
        <dbReference type="ARBA" id="ARBA00023242"/>
    </source>
</evidence>
<evidence type="ECO:0000313" key="10">
    <source>
        <dbReference type="EMBL" id="GFH60597.1"/>
    </source>
</evidence>
<dbReference type="AlphaFoldDB" id="A0AAD3D9V5"/>
<dbReference type="Pfam" id="PF18307">
    <property type="entry name" value="Tfb2_C"/>
    <property type="match status" value="1"/>
</dbReference>
<comment type="caution">
    <text evidence="10">The sequence shown here is derived from an EMBL/GenBank/DDBJ whole genome shotgun (WGS) entry which is preliminary data.</text>
</comment>
<keyword evidence="11" id="KW-1185">Reference proteome</keyword>
<keyword evidence="3 8" id="KW-0227">DNA damage</keyword>
<evidence type="ECO:0000313" key="11">
    <source>
        <dbReference type="Proteomes" id="UP001054902"/>
    </source>
</evidence>
<evidence type="ECO:0000256" key="4">
    <source>
        <dbReference type="ARBA" id="ARBA00023015"/>
    </source>
</evidence>
<dbReference type="Gene3D" id="3.30.70.2610">
    <property type="match status" value="1"/>
</dbReference>